<gene>
    <name evidence="8" type="ORF">GQF42_41765</name>
</gene>
<dbReference type="RefSeq" id="WP_158928789.1">
    <property type="nucleotide sequence ID" value="NZ_CP047020.1"/>
</dbReference>
<keyword evidence="2 6" id="KW-0732">Signal</keyword>
<evidence type="ECO:0000256" key="1">
    <source>
        <dbReference type="ARBA" id="ARBA00009743"/>
    </source>
</evidence>
<dbReference type="SUPFAM" id="SSF49785">
    <property type="entry name" value="Galactose-binding domain-like"/>
    <property type="match status" value="1"/>
</dbReference>
<dbReference type="CDD" id="cd14792">
    <property type="entry name" value="GH27"/>
    <property type="match status" value="1"/>
</dbReference>
<dbReference type="AlphaFoldDB" id="A0A6I6NF09"/>
<proteinExistence type="inferred from homology"/>
<dbReference type="Gene3D" id="2.60.40.1180">
    <property type="entry name" value="Golgi alpha-mannosidase II"/>
    <property type="match status" value="1"/>
</dbReference>
<sequence length="625" mass="67245">MRSSPYRALRRHFSGLSRRSLAAALVLAVTTGLAAAVPAAATRAVAVGSPSTDAATTSVSTTQDAASGLAAKPYMGWSSWSMQSSQYPGLNPNGNYSYLTEANVLKQTDALATTLKKYGYDHVNIDAGWWMDGNWTSEFDQYGRQTPDAVRFPHGMKSVADHIHSQGLKAGIYLPVGLEKGAYGDGKVPIRNAPGCTTADVVYPDLRTTNGWDSAYKLDFDNPCAQKYVDSQAQMLADWGYDFLKLDGVGPGSSKSGDNYNNVADVAAWHRAIAAAGRAIHLELSWSLDIGHAADWRKYSNGWRIDTDVECYCNTLVTWENSVNDRWNDAPAWSRQAGPGGWNDLDALDVGNGAMDGLTNAERQSYMTLWAINKSPLFTGDDLTKLDSYGLSLLTNEEVIAVDQNTSPVARPVTPMGDQQVWGTKNPNGTYTVALFNLADAPASVTADWASFGFAGSASVRDLWNHQNLRTYKNKITETLPAHGSRLFIVKPGGTPSATTSYEAESANNTLTGNATVATCDACSGGKKVGNLYLDSKLQFNDVTVKKDGIYTVNVAYVSGDSRSVTVYSNSGNGTSLRFPSTGDWDTADTVSVQLALKAGTNTITFDSGWDYSPDIDRIDVPKSA</sequence>
<dbReference type="PRINTS" id="PR00740">
    <property type="entry name" value="GLHYDRLASE27"/>
</dbReference>
<evidence type="ECO:0000256" key="3">
    <source>
        <dbReference type="ARBA" id="ARBA00022801"/>
    </source>
</evidence>
<dbReference type="Gene3D" id="2.60.120.260">
    <property type="entry name" value="Galactose-binding domain-like"/>
    <property type="match status" value="1"/>
</dbReference>
<dbReference type="InterPro" id="IPR055240">
    <property type="entry name" value="CBM13-like"/>
</dbReference>
<dbReference type="Gene3D" id="3.20.20.70">
    <property type="entry name" value="Aldolase class I"/>
    <property type="match status" value="1"/>
</dbReference>
<dbReference type="InterPro" id="IPR041233">
    <property type="entry name" value="Melibiase_C"/>
</dbReference>
<name>A0A6I6NF09_9ACTN</name>
<protein>
    <recommendedName>
        <fullName evidence="5">Alpha-galactosidase</fullName>
        <ecNumber evidence="5">3.2.1.22</ecNumber>
    </recommendedName>
    <alternativeName>
        <fullName evidence="5">Melibiase</fullName>
    </alternativeName>
</protein>
<evidence type="ECO:0000256" key="4">
    <source>
        <dbReference type="ARBA" id="ARBA00023295"/>
    </source>
</evidence>
<feature type="chain" id="PRO_5039336148" description="Alpha-galactosidase" evidence="6">
    <location>
        <begin position="36"/>
        <end position="625"/>
    </location>
</feature>
<evidence type="ECO:0000256" key="2">
    <source>
        <dbReference type="ARBA" id="ARBA00022729"/>
    </source>
</evidence>
<keyword evidence="5" id="KW-1015">Disulfide bond</keyword>
<organism evidence="8 9">
    <name type="scientific">Streptomyces broussonetiae</name>
    <dbReference type="NCBI Taxonomy" id="2686304"/>
    <lineage>
        <taxon>Bacteria</taxon>
        <taxon>Bacillati</taxon>
        <taxon>Actinomycetota</taxon>
        <taxon>Actinomycetes</taxon>
        <taxon>Kitasatosporales</taxon>
        <taxon>Streptomycetaceae</taxon>
        <taxon>Streptomyces</taxon>
    </lineage>
</organism>
<dbReference type="EMBL" id="CP047020">
    <property type="protein sequence ID" value="QHA08911.1"/>
    <property type="molecule type" value="Genomic_DNA"/>
</dbReference>
<dbReference type="SUPFAM" id="SSF51011">
    <property type="entry name" value="Glycosyl hydrolase domain"/>
    <property type="match status" value="1"/>
</dbReference>
<dbReference type="GO" id="GO:0004557">
    <property type="term" value="F:alpha-galactosidase activity"/>
    <property type="evidence" value="ECO:0007669"/>
    <property type="project" value="UniProtKB-EC"/>
</dbReference>
<evidence type="ECO:0000313" key="8">
    <source>
        <dbReference type="EMBL" id="QHA08911.1"/>
    </source>
</evidence>
<comment type="similarity">
    <text evidence="1 5">Belongs to the glycosyl hydrolase 27 family.</text>
</comment>
<keyword evidence="4 5" id="KW-0326">Glycosidase</keyword>
<dbReference type="InterPro" id="IPR013785">
    <property type="entry name" value="Aldolase_TIM"/>
</dbReference>
<dbReference type="PANTHER" id="PTHR11452">
    <property type="entry name" value="ALPHA-GALACTOSIDASE/ALPHA-N-ACETYLGALACTOSAMINIDASE"/>
    <property type="match status" value="1"/>
</dbReference>
<accession>A0A6I6NF09</accession>
<dbReference type="InterPro" id="IPR008979">
    <property type="entry name" value="Galactose-bd-like_sf"/>
</dbReference>
<keyword evidence="9" id="KW-1185">Reference proteome</keyword>
<dbReference type="SUPFAM" id="SSF51445">
    <property type="entry name" value="(Trans)glycosidases"/>
    <property type="match status" value="1"/>
</dbReference>
<evidence type="ECO:0000259" key="7">
    <source>
        <dbReference type="PROSITE" id="PS51175"/>
    </source>
</evidence>
<dbReference type="Pfam" id="PF17801">
    <property type="entry name" value="Melibiase_C"/>
    <property type="match status" value="1"/>
</dbReference>
<dbReference type="InterPro" id="IPR005084">
    <property type="entry name" value="CBM6"/>
</dbReference>
<dbReference type="InterPro" id="IPR013780">
    <property type="entry name" value="Glyco_hydro_b"/>
</dbReference>
<reference evidence="8 9" key="1">
    <citation type="submission" date="2019-12" db="EMBL/GenBank/DDBJ databases">
        <title>Streptomyces sp. strain T44 isolated from rhizosphere soil of Broussonetia papyrifera.</title>
        <authorList>
            <person name="Mo P."/>
        </authorList>
    </citation>
    <scope>NUCLEOTIDE SEQUENCE [LARGE SCALE GENOMIC DNA]</scope>
    <source>
        <strain evidence="8 9">T44</strain>
    </source>
</reference>
<dbReference type="InterPro" id="IPR002241">
    <property type="entry name" value="Glyco_hydro_27"/>
</dbReference>
<dbReference type="Pfam" id="PF16499">
    <property type="entry name" value="Melibiase_2"/>
    <property type="match status" value="2"/>
</dbReference>
<evidence type="ECO:0000256" key="5">
    <source>
        <dbReference type="RuleBase" id="RU361168"/>
    </source>
</evidence>
<dbReference type="EC" id="3.2.1.22" evidence="5"/>
<dbReference type="PROSITE" id="PS51175">
    <property type="entry name" value="CBM6"/>
    <property type="match status" value="1"/>
</dbReference>
<feature type="signal peptide" evidence="6">
    <location>
        <begin position="1"/>
        <end position="35"/>
    </location>
</feature>
<dbReference type="PANTHER" id="PTHR11452:SF75">
    <property type="entry name" value="ALPHA-GALACTOSIDASE MEL1"/>
    <property type="match status" value="1"/>
</dbReference>
<dbReference type="Proteomes" id="UP000436138">
    <property type="component" value="Chromosome"/>
</dbReference>
<dbReference type="KEGG" id="sbro:GQF42_41765"/>
<evidence type="ECO:0000256" key="6">
    <source>
        <dbReference type="SAM" id="SignalP"/>
    </source>
</evidence>
<evidence type="ECO:0000313" key="9">
    <source>
        <dbReference type="Proteomes" id="UP000436138"/>
    </source>
</evidence>
<dbReference type="CDD" id="cd04081">
    <property type="entry name" value="CBM35_galactosidase-like"/>
    <property type="match status" value="1"/>
</dbReference>
<dbReference type="GO" id="GO:0005975">
    <property type="term" value="P:carbohydrate metabolic process"/>
    <property type="evidence" value="ECO:0007669"/>
    <property type="project" value="InterPro"/>
</dbReference>
<dbReference type="GO" id="GO:0030246">
    <property type="term" value="F:carbohydrate binding"/>
    <property type="evidence" value="ECO:0007669"/>
    <property type="project" value="InterPro"/>
</dbReference>
<dbReference type="InterPro" id="IPR017853">
    <property type="entry name" value="GH"/>
</dbReference>
<keyword evidence="3 5" id="KW-0378">Hydrolase</keyword>
<feature type="domain" description="CBM6" evidence="7">
    <location>
        <begin position="500"/>
        <end position="622"/>
    </location>
</feature>
<dbReference type="Pfam" id="PF22704">
    <property type="entry name" value="CBM13-like"/>
    <property type="match status" value="1"/>
</dbReference>
<comment type="catalytic activity">
    <reaction evidence="5">
        <text>Hydrolysis of terminal, non-reducing alpha-D-galactose residues in alpha-D-galactosides, including galactose oligosaccharides, galactomannans and galactolipids.</text>
        <dbReference type="EC" id="3.2.1.22"/>
    </reaction>
</comment>